<feature type="region of interest" description="Disordered" evidence="1">
    <location>
        <begin position="1"/>
        <end position="37"/>
    </location>
</feature>
<dbReference type="EMBL" id="BNEA01000015">
    <property type="protein sequence ID" value="GHI54721.1"/>
    <property type="molecule type" value="Genomic_DNA"/>
</dbReference>
<feature type="region of interest" description="Disordered" evidence="1">
    <location>
        <begin position="66"/>
        <end position="95"/>
    </location>
</feature>
<dbReference type="Proteomes" id="UP000646738">
    <property type="component" value="Unassembled WGS sequence"/>
</dbReference>
<protein>
    <recommendedName>
        <fullName evidence="4">Lipoprotein</fullName>
    </recommendedName>
</protein>
<evidence type="ECO:0008006" key="4">
    <source>
        <dbReference type="Google" id="ProtNLM"/>
    </source>
</evidence>
<proteinExistence type="predicted"/>
<evidence type="ECO:0000256" key="1">
    <source>
        <dbReference type="SAM" id="MobiDB-lite"/>
    </source>
</evidence>
<evidence type="ECO:0000313" key="3">
    <source>
        <dbReference type="Proteomes" id="UP000646738"/>
    </source>
</evidence>
<accession>A0ABQ3RFT4</accession>
<comment type="caution">
    <text evidence="2">The sequence shown here is derived from an EMBL/GenBank/DDBJ whole genome shotgun (WGS) entry which is preliminary data.</text>
</comment>
<evidence type="ECO:0000313" key="2">
    <source>
        <dbReference type="EMBL" id="GHI54721.1"/>
    </source>
</evidence>
<keyword evidence="3" id="KW-1185">Reference proteome</keyword>
<gene>
    <name evidence="2" type="ORF">Srubr_45670</name>
</gene>
<feature type="compositionally biased region" description="Low complexity" evidence="1">
    <location>
        <begin position="72"/>
        <end position="84"/>
    </location>
</feature>
<name>A0ABQ3RFT4_STRRR</name>
<organism evidence="2 3">
    <name type="scientific">Streptomyces rubradiris</name>
    <name type="common">Streptomyces achromogenes subsp. rubradiris</name>
    <dbReference type="NCBI Taxonomy" id="285531"/>
    <lineage>
        <taxon>Bacteria</taxon>
        <taxon>Bacillati</taxon>
        <taxon>Actinomycetota</taxon>
        <taxon>Actinomycetes</taxon>
        <taxon>Kitasatosporales</taxon>
        <taxon>Streptomycetaceae</taxon>
        <taxon>Streptomyces</taxon>
    </lineage>
</organism>
<reference evidence="3" key="1">
    <citation type="submission" date="2023-07" db="EMBL/GenBank/DDBJ databases">
        <title>Whole genome shotgun sequence of Streptomyces achromogenes subsp. rubradiris NBRC 14000.</title>
        <authorList>
            <person name="Komaki H."/>
            <person name="Tamura T."/>
        </authorList>
    </citation>
    <scope>NUCLEOTIDE SEQUENCE [LARGE SCALE GENOMIC DNA]</scope>
    <source>
        <strain evidence="3">NBRC 14000</strain>
    </source>
</reference>
<sequence length="202" mass="20526">MTFPARRTILAPARARPRGIAVDTPSHKTALPLPGRRVAGKPNPLAAATALTAVAVLAVGCGNDDSDAPGTSSKGPARPSSSSAHTPAPDRAEHLPGETVTKAPVLPAGEVVAQAVNADGNRELEIAGGLKSGPLAVLVNCKGKGMLTVDVEPVGLHFPLECVAGEVSSAYNQLDLKNTRKRGTVSVTAPSTVRWAITVGQG</sequence>